<protein>
    <submittedName>
        <fullName evidence="2">Uncharacterized protein</fullName>
    </submittedName>
</protein>
<organism evidence="2 3">
    <name type="scientific">Mycena venus</name>
    <dbReference type="NCBI Taxonomy" id="2733690"/>
    <lineage>
        <taxon>Eukaryota</taxon>
        <taxon>Fungi</taxon>
        <taxon>Dikarya</taxon>
        <taxon>Basidiomycota</taxon>
        <taxon>Agaricomycotina</taxon>
        <taxon>Agaricomycetes</taxon>
        <taxon>Agaricomycetidae</taxon>
        <taxon>Agaricales</taxon>
        <taxon>Marasmiineae</taxon>
        <taxon>Mycenaceae</taxon>
        <taxon>Mycena</taxon>
    </lineage>
</organism>
<feature type="compositionally biased region" description="Low complexity" evidence="1">
    <location>
        <begin position="122"/>
        <end position="134"/>
    </location>
</feature>
<accession>A0A8H6Y169</accession>
<evidence type="ECO:0000313" key="2">
    <source>
        <dbReference type="EMBL" id="KAF7349942.1"/>
    </source>
</evidence>
<reference evidence="2" key="1">
    <citation type="submission" date="2020-05" db="EMBL/GenBank/DDBJ databases">
        <title>Mycena genomes resolve the evolution of fungal bioluminescence.</title>
        <authorList>
            <person name="Tsai I.J."/>
        </authorList>
    </citation>
    <scope>NUCLEOTIDE SEQUENCE</scope>
    <source>
        <strain evidence="2">CCC161011</strain>
    </source>
</reference>
<dbReference type="EMBL" id="JACAZI010000010">
    <property type="protein sequence ID" value="KAF7349942.1"/>
    <property type="molecule type" value="Genomic_DNA"/>
</dbReference>
<feature type="compositionally biased region" description="Basic residues" evidence="1">
    <location>
        <begin position="158"/>
        <end position="171"/>
    </location>
</feature>
<gene>
    <name evidence="2" type="ORF">MVEN_01295000</name>
</gene>
<dbReference type="Proteomes" id="UP000620124">
    <property type="component" value="Unassembled WGS sequence"/>
</dbReference>
<sequence length="171" mass="17837">MGSSLGPNQIIASAGSNVAPIQVSLHYYTMVDEYGKERKQRKVYQLTAQNIRVLAESDKFVEPHDQPVPPTGSCVVASLPTRALASFANFVVPSLDIAAGPSSSNSSASAHDTACGTPRLSPPNSSESGSSTASFITDADEMMGIEEDSPSSSSSAAKGKKVSKRAKTSKE</sequence>
<evidence type="ECO:0000313" key="3">
    <source>
        <dbReference type="Proteomes" id="UP000620124"/>
    </source>
</evidence>
<feature type="compositionally biased region" description="Low complexity" evidence="1">
    <location>
        <begin position="100"/>
        <end position="110"/>
    </location>
</feature>
<proteinExistence type="predicted"/>
<dbReference type="OrthoDB" id="3060725at2759"/>
<feature type="compositionally biased region" description="Acidic residues" evidence="1">
    <location>
        <begin position="138"/>
        <end position="149"/>
    </location>
</feature>
<feature type="region of interest" description="Disordered" evidence="1">
    <location>
        <begin position="100"/>
        <end position="171"/>
    </location>
</feature>
<dbReference type="AlphaFoldDB" id="A0A8H6Y169"/>
<evidence type="ECO:0000256" key="1">
    <source>
        <dbReference type="SAM" id="MobiDB-lite"/>
    </source>
</evidence>
<comment type="caution">
    <text evidence="2">The sequence shown here is derived from an EMBL/GenBank/DDBJ whole genome shotgun (WGS) entry which is preliminary data.</text>
</comment>
<keyword evidence="3" id="KW-1185">Reference proteome</keyword>
<name>A0A8H6Y169_9AGAR</name>